<accession>A0A0G4GNR7</accession>
<name>A0A0G4GNR7_9ALVE</name>
<dbReference type="AlphaFoldDB" id="A0A0G4GNR7"/>
<evidence type="ECO:0000313" key="1">
    <source>
        <dbReference type="EMBL" id="CEM31927.1"/>
    </source>
</evidence>
<gene>
    <name evidence="1" type="ORF">Cvel_22698</name>
</gene>
<proteinExistence type="predicted"/>
<sequence length="359" mass="41286">MQNEEEPGVKVCFAEYPNDLADDALETLETLKVFVIPKFEQTPPPLPQKRFCRLQKLKSLELGGPGEDNVQLLKFWGESGLVFPRVEKLTWMVGPKGVTPLCPDLFASFKLSVLFPSLSSLEITFLNTSLETSPQMLPVFEGLDLKRLVTDSKEDSVTILGIQRRRRKHRLTPERIAQSPELSSLSKGWVHKWKNLVKLNIPINHPNQIPFLSSLAKLTELRCFGTLEFKKTPWDEAERGKKLWRLGDEAREEGKDSFTYTEKCYSGSFWWKLKEHLAFYKKVKKRGFDHFRIIRHDDPEVAMVRGGILATPLLDWNEARTGNGFNYPKVNVLFIEYGGDYCFSLGFSRESHRDPLHKA</sequence>
<dbReference type="VEuPathDB" id="CryptoDB:Cvel_22698"/>
<organism evidence="1">
    <name type="scientific">Chromera velia CCMP2878</name>
    <dbReference type="NCBI Taxonomy" id="1169474"/>
    <lineage>
        <taxon>Eukaryota</taxon>
        <taxon>Sar</taxon>
        <taxon>Alveolata</taxon>
        <taxon>Colpodellida</taxon>
        <taxon>Chromeraceae</taxon>
        <taxon>Chromera</taxon>
    </lineage>
</organism>
<protein>
    <submittedName>
        <fullName evidence="1">Uncharacterized protein</fullName>
    </submittedName>
</protein>
<reference evidence="1" key="1">
    <citation type="submission" date="2014-11" db="EMBL/GenBank/DDBJ databases">
        <authorList>
            <person name="Otto D Thomas"/>
            <person name="Naeem Raeece"/>
        </authorList>
    </citation>
    <scope>NUCLEOTIDE SEQUENCE</scope>
</reference>
<dbReference type="EMBL" id="CDMZ01001393">
    <property type="protein sequence ID" value="CEM31927.1"/>
    <property type="molecule type" value="Genomic_DNA"/>
</dbReference>